<reference evidence="1 2" key="1">
    <citation type="submission" date="2015-01" db="EMBL/GenBank/DDBJ databases">
        <title>Evolution of Trichinella species and genotypes.</title>
        <authorList>
            <person name="Korhonen P.K."/>
            <person name="Edoardo P."/>
            <person name="Giuseppe L.R."/>
            <person name="Gasser R.B."/>
        </authorList>
    </citation>
    <scope>NUCLEOTIDE SEQUENCE [LARGE SCALE GENOMIC DNA]</scope>
    <source>
        <strain evidence="1">ISS417</strain>
    </source>
</reference>
<evidence type="ECO:0000313" key="2">
    <source>
        <dbReference type="Proteomes" id="UP000055048"/>
    </source>
</evidence>
<sequence>MALNLERLKFPGSPLSSGSKRAIDWTVCRAISLIELLEGQKLLSPIGDGSSKTDQSPAPIN</sequence>
<protein>
    <submittedName>
        <fullName evidence="1">Uncharacterized protein</fullName>
    </submittedName>
</protein>
<dbReference type="AlphaFoldDB" id="A0A0V0TEZ0"/>
<dbReference type="OrthoDB" id="10322422at2759"/>
<evidence type="ECO:0000313" key="1">
    <source>
        <dbReference type="EMBL" id="KRX37599.1"/>
    </source>
</evidence>
<gene>
    <name evidence="1" type="ORF">T05_8063</name>
</gene>
<dbReference type="Proteomes" id="UP000055048">
    <property type="component" value="Unassembled WGS sequence"/>
</dbReference>
<dbReference type="EMBL" id="JYDJ01000303">
    <property type="protein sequence ID" value="KRX37599.1"/>
    <property type="molecule type" value="Genomic_DNA"/>
</dbReference>
<accession>A0A0V0TEZ0</accession>
<comment type="caution">
    <text evidence="1">The sequence shown here is derived from an EMBL/GenBank/DDBJ whole genome shotgun (WGS) entry which is preliminary data.</text>
</comment>
<name>A0A0V0TEZ0_9BILA</name>
<organism evidence="1 2">
    <name type="scientific">Trichinella murrelli</name>
    <dbReference type="NCBI Taxonomy" id="144512"/>
    <lineage>
        <taxon>Eukaryota</taxon>
        <taxon>Metazoa</taxon>
        <taxon>Ecdysozoa</taxon>
        <taxon>Nematoda</taxon>
        <taxon>Enoplea</taxon>
        <taxon>Dorylaimia</taxon>
        <taxon>Trichinellida</taxon>
        <taxon>Trichinellidae</taxon>
        <taxon>Trichinella</taxon>
    </lineage>
</organism>
<proteinExistence type="predicted"/>
<keyword evidence="2" id="KW-1185">Reference proteome</keyword>